<gene>
    <name evidence="3" type="ORF">NCGR_LOCUS42279</name>
</gene>
<reference evidence="3" key="1">
    <citation type="submission" date="2020-10" db="EMBL/GenBank/DDBJ databases">
        <authorList>
            <person name="Han B."/>
            <person name="Lu T."/>
            <person name="Zhao Q."/>
            <person name="Huang X."/>
            <person name="Zhao Y."/>
        </authorList>
    </citation>
    <scope>NUCLEOTIDE SEQUENCE</scope>
</reference>
<dbReference type="OrthoDB" id="1689146at2759"/>
<sequence>MTWPASGEHHNNHSPSQEGKGCFCAQVIEQVRQVMKENDQVSKYLRLLGEASYRLFVDLTSPYRLRLGILKYFWGISEERAYGHVQRGLAAAFHLLYTKLKTAGFTTQTDLAKVLKTMSDRLYHMVMLGCRAFIRNLCWVLPLVSISLFHHWSHSKEAHDKNNDDGIDVKITYTIFCCTTILEISSELPVMVGDTTSSMVESSVSLFGKLWPEVVAQYSLIGYFASSNMKHNIKWKFGGKGMGPCFSSATISRFILGYLKDGWKKQIQDVPSYRRFNNHSTRWPVLSFLILSATTSSSSNGHHLDLSLSSMRKKRPFDESVLLWHMATDFCFFTSSFAEHTTTCAFAKVPTWKSRLSTVTFILLLGIPELIHEARKWIREMVVKWCWTTSSPPAGNDRSMTSCPRCDQELTHCKAVLCTHMSNYMAYLLFVNPEMLLPGSRSNLATATYQELKGVLENNGQKPPLGLEKRELTLKIIRKLESSSSSSQAQAAGCPGPAVAETFIHDAWMLAQALQRLGDEKKMWEVIQGVWVEMLCFSAGKCRGYLHAKALGNGGEFLSYVWLLLFYMGMETFTDKLQREEDDDDEAANHAATTPPLTFERVSSTTGAGAPSTSSEVHTTSARAGAAPSTSEICMAEDDDMV</sequence>
<dbReference type="PANTHER" id="PTHR31325">
    <property type="entry name" value="OS01G0798800 PROTEIN-RELATED"/>
    <property type="match status" value="1"/>
</dbReference>
<name>A0A811QS51_9POAL</name>
<evidence type="ECO:0000313" key="3">
    <source>
        <dbReference type="EMBL" id="CAD6258813.1"/>
    </source>
</evidence>
<dbReference type="Pfam" id="PF04578">
    <property type="entry name" value="DUF594"/>
    <property type="match status" value="1"/>
</dbReference>
<feature type="compositionally biased region" description="Low complexity" evidence="1">
    <location>
        <begin position="603"/>
        <end position="615"/>
    </location>
</feature>
<keyword evidence="4" id="KW-1185">Reference proteome</keyword>
<comment type="caution">
    <text evidence="3">The sequence shown here is derived from an EMBL/GenBank/DDBJ whole genome shotgun (WGS) entry which is preliminary data.</text>
</comment>
<evidence type="ECO:0000256" key="1">
    <source>
        <dbReference type="SAM" id="MobiDB-lite"/>
    </source>
</evidence>
<dbReference type="EMBL" id="CAJGYO010000010">
    <property type="protein sequence ID" value="CAD6258813.1"/>
    <property type="molecule type" value="Genomic_DNA"/>
</dbReference>
<dbReference type="InterPro" id="IPR025315">
    <property type="entry name" value="DUF4220"/>
</dbReference>
<dbReference type="Proteomes" id="UP000604825">
    <property type="component" value="Unassembled WGS sequence"/>
</dbReference>
<dbReference type="InterPro" id="IPR007658">
    <property type="entry name" value="DUF594"/>
</dbReference>
<evidence type="ECO:0000259" key="2">
    <source>
        <dbReference type="Pfam" id="PF13968"/>
    </source>
</evidence>
<protein>
    <recommendedName>
        <fullName evidence="2">DUF4220 domain-containing protein</fullName>
    </recommendedName>
</protein>
<organism evidence="3 4">
    <name type="scientific">Miscanthus lutarioriparius</name>
    <dbReference type="NCBI Taxonomy" id="422564"/>
    <lineage>
        <taxon>Eukaryota</taxon>
        <taxon>Viridiplantae</taxon>
        <taxon>Streptophyta</taxon>
        <taxon>Embryophyta</taxon>
        <taxon>Tracheophyta</taxon>
        <taxon>Spermatophyta</taxon>
        <taxon>Magnoliopsida</taxon>
        <taxon>Liliopsida</taxon>
        <taxon>Poales</taxon>
        <taxon>Poaceae</taxon>
        <taxon>PACMAD clade</taxon>
        <taxon>Panicoideae</taxon>
        <taxon>Andropogonodae</taxon>
        <taxon>Andropogoneae</taxon>
        <taxon>Saccharinae</taxon>
        <taxon>Miscanthus</taxon>
    </lineage>
</organism>
<dbReference type="AlphaFoldDB" id="A0A811QS51"/>
<feature type="compositionally biased region" description="Polar residues" evidence="1">
    <location>
        <begin position="616"/>
        <end position="631"/>
    </location>
</feature>
<accession>A0A811QS51</accession>
<proteinExistence type="predicted"/>
<feature type="domain" description="DUF4220" evidence="2">
    <location>
        <begin position="54"/>
        <end position="221"/>
    </location>
</feature>
<dbReference type="Pfam" id="PF13968">
    <property type="entry name" value="DUF4220"/>
    <property type="match status" value="1"/>
</dbReference>
<feature type="region of interest" description="Disordered" evidence="1">
    <location>
        <begin position="579"/>
        <end position="631"/>
    </location>
</feature>
<evidence type="ECO:0000313" key="4">
    <source>
        <dbReference type="Proteomes" id="UP000604825"/>
    </source>
</evidence>